<evidence type="ECO:0000259" key="7">
    <source>
        <dbReference type="Pfam" id="PF00700"/>
    </source>
</evidence>
<dbReference type="GO" id="GO:0005198">
    <property type="term" value="F:structural molecule activity"/>
    <property type="evidence" value="ECO:0007669"/>
    <property type="project" value="InterPro"/>
</dbReference>
<keyword evidence="8" id="KW-0966">Cell projection</keyword>
<keyword evidence="8" id="KW-0282">Flagellum</keyword>
<evidence type="ECO:0000313" key="8">
    <source>
        <dbReference type="EMBL" id="ANO51037.1"/>
    </source>
</evidence>
<dbReference type="GO" id="GO:0071973">
    <property type="term" value="P:bacterial-type flagellum-dependent cell motility"/>
    <property type="evidence" value="ECO:0007669"/>
    <property type="project" value="InterPro"/>
</dbReference>
<evidence type="ECO:0000256" key="1">
    <source>
        <dbReference type="ARBA" id="ARBA00004365"/>
    </source>
</evidence>
<dbReference type="PANTHER" id="PTHR42792:SF1">
    <property type="entry name" value="FLAGELLAR HOOK-ASSOCIATED PROTEIN 3"/>
    <property type="match status" value="1"/>
</dbReference>
<dbReference type="InterPro" id="IPR046358">
    <property type="entry name" value="Flagellin_C"/>
</dbReference>
<protein>
    <submittedName>
        <fullName evidence="8">Flagellar hook-associated protein 3</fullName>
    </submittedName>
</protein>
<feature type="domain" description="Flagellin C-terminal" evidence="7">
    <location>
        <begin position="314"/>
        <end position="397"/>
    </location>
</feature>
<evidence type="ECO:0000259" key="6">
    <source>
        <dbReference type="Pfam" id="PF00669"/>
    </source>
</evidence>
<dbReference type="STRING" id="1548547.BA177_07295"/>
<dbReference type="OrthoDB" id="9768249at2"/>
<evidence type="ECO:0000313" key="9">
    <source>
        <dbReference type="Proteomes" id="UP000092695"/>
    </source>
</evidence>
<evidence type="ECO:0000256" key="5">
    <source>
        <dbReference type="ARBA" id="ARBA00023143"/>
    </source>
</evidence>
<evidence type="ECO:0000256" key="4">
    <source>
        <dbReference type="ARBA" id="ARBA00022525"/>
    </source>
</evidence>
<dbReference type="InterPro" id="IPR001029">
    <property type="entry name" value="Flagellin_N"/>
</dbReference>
<dbReference type="PANTHER" id="PTHR42792">
    <property type="entry name" value="FLAGELLIN"/>
    <property type="match status" value="1"/>
</dbReference>
<dbReference type="GO" id="GO:0009424">
    <property type="term" value="C:bacterial-type flagellum hook"/>
    <property type="evidence" value="ECO:0007669"/>
    <property type="project" value="InterPro"/>
</dbReference>
<evidence type="ECO:0000256" key="2">
    <source>
        <dbReference type="ARBA" id="ARBA00004613"/>
    </source>
</evidence>
<comment type="subcellular location">
    <subcellularLocation>
        <location evidence="1">Bacterial flagellum</location>
    </subcellularLocation>
    <subcellularLocation>
        <location evidence="2">Secreted</location>
    </subcellularLocation>
</comment>
<name>A0A193LEV2_9GAMM</name>
<evidence type="ECO:0000256" key="3">
    <source>
        <dbReference type="ARBA" id="ARBA00005709"/>
    </source>
</evidence>
<organism evidence="8 9">
    <name type="scientific">Woeseia oceani</name>
    <dbReference type="NCBI Taxonomy" id="1548547"/>
    <lineage>
        <taxon>Bacteria</taxon>
        <taxon>Pseudomonadati</taxon>
        <taxon>Pseudomonadota</taxon>
        <taxon>Gammaproteobacteria</taxon>
        <taxon>Woeseiales</taxon>
        <taxon>Woeseiaceae</taxon>
        <taxon>Woeseia</taxon>
    </lineage>
</organism>
<accession>A0A193LEV2</accession>
<sequence length="397" mass="42809">MRISTSGSHLSALSMMQQLQSAIDRTQQQLSTGRRLLSPADDPIAAARTVEMRESLSRLDQFDRNGEVARNRLNYEETALVSVNDALQRIRELAIQGNNDTQSPQSRSLIAAELRERVDQLVQIANQRDGSGRYLFAGNRDSTAPVSRQGNAFAYAGDQGQRLIQIGADRQIPDGDSGAAIFFQIKDGNGTFSSSAANGNTGTGVVSVNSVMDQSQYDRDSYTVRFTASDSYDVLDSGGAIVSSNSFASGDSIAFSGIRFTIDGAPAAGDEFNIEPSRNVDMFSNVLNLANILEQPVSSDAERAGLHNGVNAALQNLDQAIDNILTVRTQVGTRLSAIDSQVDSNASFRLNLETSISGIEELDYAEAISRLSIQATTLEAAQQSFIRTQGLSLFNFL</sequence>
<dbReference type="GO" id="GO:0005576">
    <property type="term" value="C:extracellular region"/>
    <property type="evidence" value="ECO:0007669"/>
    <property type="project" value="UniProtKB-SubCell"/>
</dbReference>
<keyword evidence="9" id="KW-1185">Reference proteome</keyword>
<dbReference type="EMBL" id="CP016268">
    <property type="protein sequence ID" value="ANO51037.1"/>
    <property type="molecule type" value="Genomic_DNA"/>
</dbReference>
<dbReference type="InterPro" id="IPR001492">
    <property type="entry name" value="Flagellin"/>
</dbReference>
<comment type="similarity">
    <text evidence="3">Belongs to the bacterial flagellin family.</text>
</comment>
<dbReference type="RefSeq" id="WP_068614849.1">
    <property type="nucleotide sequence ID" value="NZ_CP016268.1"/>
</dbReference>
<keyword evidence="8" id="KW-0969">Cilium</keyword>
<reference evidence="8 9" key="1">
    <citation type="submission" date="2016-06" db="EMBL/GenBank/DDBJ databases">
        <title>Complete genome sequence of a deep-branching marine Gamma Proteobacterium Woeseia oceani type strain XK5.</title>
        <authorList>
            <person name="Mu D."/>
            <person name="Du Z."/>
        </authorList>
    </citation>
    <scope>NUCLEOTIDE SEQUENCE [LARGE SCALE GENOMIC DNA]</scope>
    <source>
        <strain evidence="8 9">XK5</strain>
    </source>
</reference>
<dbReference type="AlphaFoldDB" id="A0A193LEV2"/>
<keyword evidence="4" id="KW-0964">Secreted</keyword>
<dbReference type="Gene3D" id="1.20.1330.10">
    <property type="entry name" value="f41 fragment of flagellin, N-terminal domain"/>
    <property type="match status" value="1"/>
</dbReference>
<dbReference type="Proteomes" id="UP000092695">
    <property type="component" value="Chromosome"/>
</dbReference>
<gene>
    <name evidence="8" type="ORF">BA177_07295</name>
</gene>
<dbReference type="KEGG" id="woc:BA177_07295"/>
<keyword evidence="5" id="KW-0975">Bacterial flagellum</keyword>
<dbReference type="Pfam" id="PF00700">
    <property type="entry name" value="Flagellin_C"/>
    <property type="match status" value="1"/>
</dbReference>
<proteinExistence type="inferred from homology"/>
<dbReference type="SUPFAM" id="SSF64518">
    <property type="entry name" value="Phase 1 flagellin"/>
    <property type="match status" value="1"/>
</dbReference>
<dbReference type="Pfam" id="PF00669">
    <property type="entry name" value="Flagellin_N"/>
    <property type="match status" value="1"/>
</dbReference>
<feature type="domain" description="Flagellin N-terminal" evidence="6">
    <location>
        <begin position="3"/>
        <end position="139"/>
    </location>
</feature>
<dbReference type="InterPro" id="IPR013384">
    <property type="entry name" value="Flagell_FlgL"/>
</dbReference>
<dbReference type="NCBIfam" id="TIGR02550">
    <property type="entry name" value="flagell_flgL"/>
    <property type="match status" value="1"/>
</dbReference>